<dbReference type="GO" id="GO:0030170">
    <property type="term" value="F:pyridoxal phosphate binding"/>
    <property type="evidence" value="ECO:0007669"/>
    <property type="project" value="TreeGrafter"/>
</dbReference>
<dbReference type="Proteomes" id="UP000321379">
    <property type="component" value="Unassembled WGS sequence"/>
</dbReference>
<evidence type="ECO:0000256" key="4">
    <source>
        <dbReference type="RuleBase" id="RU004508"/>
    </source>
</evidence>
<dbReference type="AlphaFoldDB" id="A0A5C8UM75"/>
<dbReference type="Gene3D" id="3.40.640.10">
    <property type="entry name" value="Type I PLP-dependent aspartate aminotransferase-like (Major domain)"/>
    <property type="match status" value="1"/>
</dbReference>
<dbReference type="GO" id="GO:0008483">
    <property type="term" value="F:transaminase activity"/>
    <property type="evidence" value="ECO:0007669"/>
    <property type="project" value="UniProtKB-KW"/>
</dbReference>
<dbReference type="InterPro" id="IPR000653">
    <property type="entry name" value="DegT/StrS_aminotransferase"/>
</dbReference>
<reference evidence="5 6" key="1">
    <citation type="submission" date="2019-08" db="EMBL/GenBank/DDBJ databases">
        <title>Bacterial whole genome sequence for Glaciihabitans sp. CHu50b-6-2.</title>
        <authorList>
            <person name="Jin L."/>
        </authorList>
    </citation>
    <scope>NUCLEOTIDE SEQUENCE [LARGE SCALE GENOMIC DNA]</scope>
    <source>
        <strain evidence="5 6">CHu50b-6-2</strain>
    </source>
</reference>
<dbReference type="SUPFAM" id="SSF53383">
    <property type="entry name" value="PLP-dependent transferases"/>
    <property type="match status" value="1"/>
</dbReference>
<evidence type="ECO:0000256" key="3">
    <source>
        <dbReference type="PIRSR" id="PIRSR000390-2"/>
    </source>
</evidence>
<keyword evidence="5" id="KW-0032">Aminotransferase</keyword>
<dbReference type="Pfam" id="PF01041">
    <property type="entry name" value="DegT_DnrJ_EryC1"/>
    <property type="match status" value="1"/>
</dbReference>
<protein>
    <submittedName>
        <fullName evidence="5">Aminotransferase class I/II-fold pyridoxal phosphate-dependent enzyme</fullName>
    </submittedName>
</protein>
<dbReference type="CDD" id="cd00616">
    <property type="entry name" value="AHBA_syn"/>
    <property type="match status" value="1"/>
</dbReference>
<accession>A0A5C8UM75</accession>
<feature type="modified residue" description="N6-(pyridoxal phosphate)lysine" evidence="3">
    <location>
        <position position="184"/>
    </location>
</feature>
<dbReference type="EMBL" id="VRMG01000015">
    <property type="protein sequence ID" value="TXN28390.1"/>
    <property type="molecule type" value="Genomic_DNA"/>
</dbReference>
<keyword evidence="3 4" id="KW-0663">Pyridoxal phosphate</keyword>
<dbReference type="InterPro" id="IPR015422">
    <property type="entry name" value="PyrdxlP-dep_Trfase_small"/>
</dbReference>
<comment type="similarity">
    <text evidence="4">Belongs to the DegT/DnrJ/EryC1 family.</text>
</comment>
<dbReference type="InterPro" id="IPR015421">
    <property type="entry name" value="PyrdxlP-dep_Trfase_major"/>
</dbReference>
<comment type="cofactor">
    <cofactor evidence="1">
        <name>pyridoxal 5'-phosphate</name>
        <dbReference type="ChEBI" id="CHEBI:597326"/>
    </cofactor>
</comment>
<gene>
    <name evidence="5" type="ORF">FVP33_17250</name>
</gene>
<keyword evidence="5" id="KW-0808">Transferase</keyword>
<dbReference type="Gene3D" id="3.90.1150.10">
    <property type="entry name" value="Aspartate Aminotransferase, domain 1"/>
    <property type="match status" value="1"/>
</dbReference>
<evidence type="ECO:0000313" key="6">
    <source>
        <dbReference type="Proteomes" id="UP000321379"/>
    </source>
</evidence>
<dbReference type="GO" id="GO:0000271">
    <property type="term" value="P:polysaccharide biosynthetic process"/>
    <property type="evidence" value="ECO:0007669"/>
    <property type="project" value="TreeGrafter"/>
</dbReference>
<name>A0A5C8UM75_9MICO</name>
<organism evidence="5 6">
    <name type="scientific">Lacisediminihabitans profunda</name>
    <dbReference type="NCBI Taxonomy" id="2594790"/>
    <lineage>
        <taxon>Bacteria</taxon>
        <taxon>Bacillati</taxon>
        <taxon>Actinomycetota</taxon>
        <taxon>Actinomycetes</taxon>
        <taxon>Micrococcales</taxon>
        <taxon>Microbacteriaceae</taxon>
        <taxon>Lacisediminihabitans</taxon>
    </lineage>
</organism>
<dbReference type="PANTHER" id="PTHR30244:SF34">
    <property type="entry name" value="DTDP-4-AMINO-4,6-DIDEOXYGALACTOSE TRANSAMINASE"/>
    <property type="match status" value="1"/>
</dbReference>
<evidence type="ECO:0000313" key="5">
    <source>
        <dbReference type="EMBL" id="TXN28390.1"/>
    </source>
</evidence>
<proteinExistence type="inferred from homology"/>
<evidence type="ECO:0000256" key="1">
    <source>
        <dbReference type="ARBA" id="ARBA00001933"/>
    </source>
</evidence>
<dbReference type="PIRSF" id="PIRSF000390">
    <property type="entry name" value="PLP_StrS"/>
    <property type="match status" value="1"/>
</dbReference>
<evidence type="ECO:0000256" key="2">
    <source>
        <dbReference type="PIRSR" id="PIRSR000390-1"/>
    </source>
</evidence>
<dbReference type="InterPro" id="IPR015424">
    <property type="entry name" value="PyrdxlP-dep_Trfase"/>
</dbReference>
<dbReference type="PANTHER" id="PTHR30244">
    <property type="entry name" value="TRANSAMINASE"/>
    <property type="match status" value="1"/>
</dbReference>
<sequence length="372" mass="39830">MSSPDVGELEEQYVIAAMRSGWIAPLGPDVDAFEAELAARVGVAHAVALSSGTAALHLGLLGLGVQRGDVVLTSTMTFAATANAIVYTGAEPFFIDCELETGNMHPQLLRQAIEQLRSDGERIGAIVPVDLLGKAVDYTRICAIAAEFGIPVLADAAESLGARHQGRAAGSFGAASVISFNGNKIMTTSGGGMLLTDDAELAARTRYLATQARQPVAHYEHVDIGYNYRMSNLLAALGRAQLTRLDDMIARRRAMREVYRELFADVDGVEVFGGEDDHEDNFWLTSIVVDSARTGWTPAELSAALLDDNIESRPLWKPMHLQPVFEASGSLRNGNSQRLFETGLTLPSGSSLSEIEISRVVAGLQPFASVRA</sequence>
<feature type="active site" description="Proton acceptor" evidence="2">
    <location>
        <position position="184"/>
    </location>
</feature>
<comment type="caution">
    <text evidence="5">The sequence shown here is derived from an EMBL/GenBank/DDBJ whole genome shotgun (WGS) entry which is preliminary data.</text>
</comment>
<keyword evidence="6" id="KW-1185">Reference proteome</keyword>